<evidence type="ECO:0000313" key="10">
    <source>
        <dbReference type="Proteomes" id="UP000012040"/>
    </source>
</evidence>
<dbReference type="Gene3D" id="3.40.366.10">
    <property type="entry name" value="Malonyl-Coenzyme A Acyl Carrier Protein, domain 2"/>
    <property type="match status" value="1"/>
</dbReference>
<dbReference type="InterPro" id="IPR001227">
    <property type="entry name" value="Ac_transferase_dom_sf"/>
</dbReference>
<evidence type="ECO:0000256" key="5">
    <source>
        <dbReference type="ARBA" id="ARBA00048462"/>
    </source>
</evidence>
<evidence type="ECO:0000256" key="3">
    <source>
        <dbReference type="ARBA" id="ARBA00022679"/>
    </source>
</evidence>
<dbReference type="GO" id="GO:0005829">
    <property type="term" value="C:cytosol"/>
    <property type="evidence" value="ECO:0007669"/>
    <property type="project" value="TreeGrafter"/>
</dbReference>
<dbReference type="NCBIfam" id="TIGR00128">
    <property type="entry name" value="fabD"/>
    <property type="match status" value="1"/>
</dbReference>
<dbReference type="SMART" id="SM00827">
    <property type="entry name" value="PKS_AT"/>
    <property type="match status" value="1"/>
</dbReference>
<evidence type="ECO:0000256" key="4">
    <source>
        <dbReference type="ARBA" id="ARBA00023315"/>
    </source>
</evidence>
<dbReference type="SUPFAM" id="SSF55048">
    <property type="entry name" value="Probable ACP-binding domain of malonyl-CoA ACP transacylase"/>
    <property type="match status" value="1"/>
</dbReference>
<dbReference type="Pfam" id="PF00698">
    <property type="entry name" value="Acyl_transf_1"/>
    <property type="match status" value="1"/>
</dbReference>
<dbReference type="Proteomes" id="UP000012040">
    <property type="component" value="Chromosome"/>
</dbReference>
<dbReference type="InterPro" id="IPR004410">
    <property type="entry name" value="Malonyl_CoA-ACP_transAc_FabD"/>
</dbReference>
<accession>M4V830</accession>
<dbReference type="HOGENOM" id="CLU_030558_0_0_7"/>
<dbReference type="RefSeq" id="WP_015470027.1">
    <property type="nucleotide sequence ID" value="NC_020813.1"/>
</dbReference>
<feature type="active site" evidence="7">
    <location>
        <position position="208"/>
    </location>
</feature>
<dbReference type="InterPro" id="IPR014043">
    <property type="entry name" value="Acyl_transferase_dom"/>
</dbReference>
<dbReference type="PANTHER" id="PTHR42681:SF1">
    <property type="entry name" value="MALONYL-COA-ACYL CARRIER PROTEIN TRANSACYLASE, MITOCHONDRIAL"/>
    <property type="match status" value="1"/>
</dbReference>
<organism evidence="9 10">
    <name type="scientific">Pseudobdellovibrio exovorus JSS</name>
    <dbReference type="NCBI Taxonomy" id="1184267"/>
    <lineage>
        <taxon>Bacteria</taxon>
        <taxon>Pseudomonadati</taxon>
        <taxon>Bdellovibrionota</taxon>
        <taxon>Bdellovibrionia</taxon>
        <taxon>Bdellovibrionales</taxon>
        <taxon>Pseudobdellovibrionaceae</taxon>
        <taxon>Pseudobdellovibrio</taxon>
    </lineage>
</organism>
<evidence type="ECO:0000256" key="7">
    <source>
        <dbReference type="PIRSR" id="PIRSR000446-1"/>
    </source>
</evidence>
<evidence type="ECO:0000259" key="8">
    <source>
        <dbReference type="SMART" id="SM00827"/>
    </source>
</evidence>
<dbReference type="EMBL" id="CP003537">
    <property type="protein sequence ID" value="AGH95537.1"/>
    <property type="molecule type" value="Genomic_DNA"/>
</dbReference>
<evidence type="ECO:0000313" key="9">
    <source>
        <dbReference type="EMBL" id="AGH95537.1"/>
    </source>
</evidence>
<evidence type="ECO:0000256" key="1">
    <source>
        <dbReference type="ARBA" id="ARBA00013258"/>
    </source>
</evidence>
<gene>
    <name evidence="9" type="ORF">A11Q_1321</name>
</gene>
<dbReference type="PIRSF" id="PIRSF000446">
    <property type="entry name" value="Mct"/>
    <property type="match status" value="1"/>
</dbReference>
<dbReference type="EC" id="2.3.1.39" evidence="1 6"/>
<sequence length="319" mass="34471">MNAFLFPGQGSQAPNMGAFLFENFEIARRTFEEASDAISLDLKKLCFNSSVEELALTENTQPALLTVSTATARVLTQDLGVKPTITAGHSIGEYASFVLSQSLIFSDAVRAVRLRGQAMQSAVPVGQGGMTATLGLNEEQAQFLCDWAVKNSGSGPLSPANYNCDGQIVISGNMKTLDWLKTNFKADILPGEARRAKLIPLQVSAPFHCEMMKPAQEKMAEFFLSTEVKNAQIPIIQNVHAQSETDAAKLKENLIAQVSAPVKWTQSMQTLKSLGGNVCFEVGHGAVLKGLLKKIDGDFFKVYSTSSMDDLKAIEGLSK</sequence>
<dbReference type="GO" id="GO:0004314">
    <property type="term" value="F:[acyl-carrier-protein] S-malonyltransferase activity"/>
    <property type="evidence" value="ECO:0007669"/>
    <property type="project" value="UniProtKB-EC"/>
</dbReference>
<feature type="active site" evidence="7">
    <location>
        <position position="90"/>
    </location>
</feature>
<dbReference type="OrthoDB" id="5289168at2"/>
<reference evidence="9 10" key="1">
    <citation type="journal article" date="2013" name="ISME J.">
        <title>By their genes ye shall know them: genomic signatures of predatory bacteria.</title>
        <authorList>
            <person name="Pasternak Z."/>
            <person name="Pietrokovski S."/>
            <person name="Rotem O."/>
            <person name="Gophna U."/>
            <person name="Lurie-Weinberger M.N."/>
            <person name="Jurkevitch E."/>
        </authorList>
    </citation>
    <scope>NUCLEOTIDE SEQUENCE [LARGE SCALE GENOMIC DNA]</scope>
    <source>
        <strain evidence="9 10">JSS</strain>
    </source>
</reference>
<dbReference type="InterPro" id="IPR016036">
    <property type="entry name" value="Malonyl_transacylase_ACP-bd"/>
</dbReference>
<dbReference type="PATRIC" id="fig|1184267.3.peg.1339"/>
<dbReference type="InterPro" id="IPR050858">
    <property type="entry name" value="Mal-CoA-ACP_Trans/PKS_FabD"/>
</dbReference>
<dbReference type="PANTHER" id="PTHR42681">
    <property type="entry name" value="MALONYL-COA-ACYL CARRIER PROTEIN TRANSACYLASE, MITOCHONDRIAL"/>
    <property type="match status" value="1"/>
</dbReference>
<name>M4V830_9BACT</name>
<keyword evidence="3 6" id="KW-0808">Transferase</keyword>
<keyword evidence="4 6" id="KW-0012">Acyltransferase</keyword>
<dbReference type="SUPFAM" id="SSF52151">
    <property type="entry name" value="FabD/lysophospholipase-like"/>
    <property type="match status" value="1"/>
</dbReference>
<comment type="catalytic activity">
    <reaction evidence="5 6">
        <text>holo-[ACP] + malonyl-CoA = malonyl-[ACP] + CoA</text>
        <dbReference type="Rhea" id="RHEA:41792"/>
        <dbReference type="Rhea" id="RHEA-COMP:9623"/>
        <dbReference type="Rhea" id="RHEA-COMP:9685"/>
        <dbReference type="ChEBI" id="CHEBI:57287"/>
        <dbReference type="ChEBI" id="CHEBI:57384"/>
        <dbReference type="ChEBI" id="CHEBI:64479"/>
        <dbReference type="ChEBI" id="CHEBI:78449"/>
        <dbReference type="EC" id="2.3.1.39"/>
    </reaction>
</comment>
<evidence type="ECO:0000256" key="2">
    <source>
        <dbReference type="ARBA" id="ARBA00018953"/>
    </source>
</evidence>
<proteinExistence type="inferred from homology"/>
<comment type="similarity">
    <text evidence="6">Belongs to the fabD family.</text>
</comment>
<dbReference type="GO" id="GO:0006633">
    <property type="term" value="P:fatty acid biosynthetic process"/>
    <property type="evidence" value="ECO:0007669"/>
    <property type="project" value="TreeGrafter"/>
</dbReference>
<dbReference type="InterPro" id="IPR016035">
    <property type="entry name" value="Acyl_Trfase/lysoPLipase"/>
</dbReference>
<protein>
    <recommendedName>
        <fullName evidence="2 6">Malonyl CoA-acyl carrier protein transacylase</fullName>
        <ecNumber evidence="1 6">2.3.1.39</ecNumber>
    </recommendedName>
</protein>
<dbReference type="STRING" id="1184267.A11Q_1321"/>
<dbReference type="Gene3D" id="3.30.70.250">
    <property type="entry name" value="Malonyl-CoA ACP transacylase, ACP-binding"/>
    <property type="match status" value="1"/>
</dbReference>
<feature type="domain" description="Malonyl-CoA:ACP transacylase (MAT)" evidence="8">
    <location>
        <begin position="5"/>
        <end position="310"/>
    </location>
</feature>
<keyword evidence="10" id="KW-1185">Reference proteome</keyword>
<dbReference type="AlphaFoldDB" id="M4V830"/>
<dbReference type="InterPro" id="IPR024925">
    <property type="entry name" value="Malonyl_CoA-ACP_transAc"/>
</dbReference>
<dbReference type="eggNOG" id="COG0331">
    <property type="taxonomic scope" value="Bacteria"/>
</dbReference>
<dbReference type="KEGG" id="bex:A11Q_1321"/>
<evidence type="ECO:0000256" key="6">
    <source>
        <dbReference type="PIRNR" id="PIRNR000446"/>
    </source>
</evidence>